<keyword evidence="2" id="KW-1133">Transmembrane helix</keyword>
<protein>
    <submittedName>
        <fullName evidence="3">Uncharacterized protein</fullName>
    </submittedName>
</protein>
<proteinExistence type="predicted"/>
<feature type="transmembrane region" description="Helical" evidence="2">
    <location>
        <begin position="76"/>
        <end position="98"/>
    </location>
</feature>
<organism evidence="3 4">
    <name type="scientific">Acer saccharum</name>
    <name type="common">Sugar maple</name>
    <dbReference type="NCBI Taxonomy" id="4024"/>
    <lineage>
        <taxon>Eukaryota</taxon>
        <taxon>Viridiplantae</taxon>
        <taxon>Streptophyta</taxon>
        <taxon>Embryophyta</taxon>
        <taxon>Tracheophyta</taxon>
        <taxon>Spermatophyta</taxon>
        <taxon>Magnoliopsida</taxon>
        <taxon>eudicotyledons</taxon>
        <taxon>Gunneridae</taxon>
        <taxon>Pentapetalae</taxon>
        <taxon>rosids</taxon>
        <taxon>malvids</taxon>
        <taxon>Sapindales</taxon>
        <taxon>Sapindaceae</taxon>
        <taxon>Hippocastanoideae</taxon>
        <taxon>Acereae</taxon>
        <taxon>Acer</taxon>
    </lineage>
</organism>
<feature type="compositionally biased region" description="Polar residues" evidence="1">
    <location>
        <begin position="1"/>
        <end position="19"/>
    </location>
</feature>
<name>A0AA39W8T3_ACESA</name>
<reference evidence="3" key="2">
    <citation type="submission" date="2023-06" db="EMBL/GenBank/DDBJ databases">
        <authorList>
            <person name="Swenson N.G."/>
            <person name="Wegrzyn J.L."/>
            <person name="Mcevoy S.L."/>
        </authorList>
    </citation>
    <scope>NUCLEOTIDE SEQUENCE</scope>
    <source>
        <strain evidence="3">NS2018</strain>
        <tissue evidence="3">Leaf</tissue>
    </source>
</reference>
<accession>A0AA39W8T3</accession>
<keyword evidence="4" id="KW-1185">Reference proteome</keyword>
<evidence type="ECO:0000256" key="2">
    <source>
        <dbReference type="SAM" id="Phobius"/>
    </source>
</evidence>
<evidence type="ECO:0000256" key="1">
    <source>
        <dbReference type="SAM" id="MobiDB-lite"/>
    </source>
</evidence>
<evidence type="ECO:0000313" key="3">
    <source>
        <dbReference type="EMBL" id="KAK0606671.1"/>
    </source>
</evidence>
<feature type="region of interest" description="Disordered" evidence="1">
    <location>
        <begin position="1"/>
        <end position="28"/>
    </location>
</feature>
<gene>
    <name evidence="3" type="ORF">LWI29_002525</name>
</gene>
<comment type="caution">
    <text evidence="3">The sequence shown here is derived from an EMBL/GenBank/DDBJ whole genome shotgun (WGS) entry which is preliminary data.</text>
</comment>
<sequence>MKSTATGDNCYGTGQTEATSARLRRHHDPDESAIVKRRQAINMHLLHVTFVVPHVMTIASIITIRKHWLQFMVIPFTPLGLWKSGMFPMMYKVVLFYLQKAANLADVR</sequence>
<dbReference type="AlphaFoldDB" id="A0AA39W8T3"/>
<evidence type="ECO:0000313" key="4">
    <source>
        <dbReference type="Proteomes" id="UP001168877"/>
    </source>
</evidence>
<keyword evidence="2" id="KW-0812">Transmembrane</keyword>
<keyword evidence="2" id="KW-0472">Membrane</keyword>
<reference evidence="3" key="1">
    <citation type="journal article" date="2022" name="Plant J.">
        <title>Strategies of tolerance reflected in two North American maple genomes.</title>
        <authorList>
            <person name="McEvoy S.L."/>
            <person name="Sezen U.U."/>
            <person name="Trouern-Trend A."/>
            <person name="McMahon S.M."/>
            <person name="Schaberg P.G."/>
            <person name="Yang J."/>
            <person name="Wegrzyn J.L."/>
            <person name="Swenson N.G."/>
        </authorList>
    </citation>
    <scope>NUCLEOTIDE SEQUENCE</scope>
    <source>
        <strain evidence="3">NS2018</strain>
    </source>
</reference>
<dbReference type="EMBL" id="JAUESC010000001">
    <property type="protein sequence ID" value="KAK0606671.1"/>
    <property type="molecule type" value="Genomic_DNA"/>
</dbReference>
<dbReference type="Proteomes" id="UP001168877">
    <property type="component" value="Unassembled WGS sequence"/>
</dbReference>
<feature type="transmembrane region" description="Helical" evidence="2">
    <location>
        <begin position="45"/>
        <end position="64"/>
    </location>
</feature>